<dbReference type="PANTHER" id="PTHR23270">
    <property type="entry name" value="PROGRAMMED CELL DEATH PROTEIN 11 PRE-RRNA PROCESSING PROTEIN RRP5"/>
    <property type="match status" value="1"/>
</dbReference>
<reference evidence="10" key="2">
    <citation type="submission" date="2015-01" db="EMBL/GenBank/DDBJ databases">
        <title>Evolutionary Origins and Diversification of the Mycorrhizal Mutualists.</title>
        <authorList>
            <consortium name="DOE Joint Genome Institute"/>
            <consortium name="Mycorrhizal Genomics Consortium"/>
            <person name="Kohler A."/>
            <person name="Kuo A."/>
            <person name="Nagy L.G."/>
            <person name="Floudas D."/>
            <person name="Copeland A."/>
            <person name="Barry K.W."/>
            <person name="Cichocki N."/>
            <person name="Veneault-Fourrey C."/>
            <person name="LaButti K."/>
            <person name="Lindquist E.A."/>
            <person name="Lipzen A."/>
            <person name="Lundell T."/>
            <person name="Morin E."/>
            <person name="Murat C."/>
            <person name="Riley R."/>
            <person name="Ohm R."/>
            <person name="Sun H."/>
            <person name="Tunlid A."/>
            <person name="Henrissat B."/>
            <person name="Grigoriev I.V."/>
            <person name="Hibbett D.S."/>
            <person name="Martin F."/>
        </authorList>
    </citation>
    <scope>NUCLEOTIDE SEQUENCE [LARGE SCALE GENOMIC DNA]</scope>
    <source>
        <strain evidence="10">MUT 4182</strain>
    </source>
</reference>
<feature type="region of interest" description="Disordered" evidence="7">
    <location>
        <begin position="1"/>
        <end position="51"/>
    </location>
</feature>
<feature type="domain" description="S1 motif" evidence="8">
    <location>
        <begin position="828"/>
        <end position="909"/>
    </location>
</feature>
<feature type="region of interest" description="Disordered" evidence="7">
    <location>
        <begin position="791"/>
        <end position="819"/>
    </location>
</feature>
<feature type="domain" description="S1 motif" evidence="8">
    <location>
        <begin position="629"/>
        <end position="699"/>
    </location>
</feature>
<keyword evidence="5" id="KW-0539">Nucleus</keyword>
<dbReference type="InterPro" id="IPR003107">
    <property type="entry name" value="HAT"/>
</dbReference>
<dbReference type="GO" id="GO:0003723">
    <property type="term" value="F:RNA binding"/>
    <property type="evidence" value="ECO:0007669"/>
    <property type="project" value="TreeGrafter"/>
</dbReference>
<dbReference type="Proteomes" id="UP000054248">
    <property type="component" value="Unassembled WGS sequence"/>
</dbReference>
<dbReference type="InterPro" id="IPR011990">
    <property type="entry name" value="TPR-like_helical_dom_sf"/>
</dbReference>
<sequence length="1317" mass="144657">MSIGKRANDGNELSAPKPKRAKLDSSLKPEPSAISTKLKTEEIDFPRGGGTSLSAIEVKTAKAEGFQELRDELAQKSRKDKGKSAPRGKPAPGGKSKDPLLSLLRADKENIIPGLKVLAQITSVKPLALVVSLPGQLSGHVPITNISPTYSALLDKEAASSSEDGKMDQDEPSIFAAELSEMYSVGNFVRVVVTHVRMEGEKARPQLGEKPSNDEEWQCGKIELSLAPQKVNEGLTQEDLVSGVMVSAAVKSIEDHGYTMDFGLSDVSGFLKFSDAETAGFTSTGRLHVGMVVTCTITEKSAKKKGRVYQVTADPERVWGNLASEASSVASVGPGSLVSGLITEESPNGVRLQILGLFSSDANSWHLPRDPATRKKHKIGERVQARVLYPIPNSSPTSFSVSFLPHLLDITPSPLPTHVEDDNEDVVITSSENDESAPLKLTFTRLHESFSRGTRIDNVKVLQVHKGWGFTCSVAEGLLGFVPMNNIDENVNNLSEAYKVGSVHAGRVLGFSSIESLLLLTLKSSALEEHLFTADDVKVGHILKATVKSLSPTFMRVALSDKLTGIVPPIHYSDIVLKHPERKFEEGKTVKARVLAVEPSKQRIVLTLKKSLIQSELPVHSDFSKVKVGDIMLGTVWKVLNNALLVEFFGDIRGFVPMAELSDEPISNPSSHFKVGQVVKAIVIKIDNPTERKMTVSIRRALPSYVPDINNLDIGSEVKGTIEKLLPKKVLLRLDGSTVRGQISYAQLAKDRKTKAKLVQKDLHTGEVITGMFVYEKDVARNEVLCSFHKPKSPKEAKSRGSDSDIEPENHDDDGDESEVDTVILNNGDEVAAKVVNVVSRGIWVQIQGVLSKCLITRKEVSPSFRRVYECMKSETGDDAVKSFRKGDSIKATVLRFDAKADRYYLTLNEKKSLHTSAPHQDSAIEFESSNSKWSPSNPALGLPEETSDDEAGDGDQIMDSVESFSLPTTKPIRTPNDDAATVARGKGLKLGGFTWSGEVDIVDDQAQSDSDTSDGEADPSTSKKSKKKGRSVIQEDLTASMHSKTPESSAEFERLLKATPDSSFLWMQYMAFQLQLSEVDKAREIGRRALEIINFREEQEKMNVWVALLNLEIAYGTSETVQGVFTEAARANDGKSIHLRMSSLLDEAGRHEEAEEMYQRTTKKFGTSSKVWTLFGEYYLRRGDADEARELLPRSLKSLEKRKHVKTVTKFAQMEYKLGDPERGRTIFEGIAGSHPKRFDLWLVYIDHEAGQGNIDSISRFLCVKAGLNSRLNSHLPRAAFKRWLELERSIGSEDGAETVKAKAIEWTQNNGVGSV</sequence>
<accession>A0A0C3QMR8</accession>
<dbReference type="InterPro" id="IPR045209">
    <property type="entry name" value="Rrp5"/>
</dbReference>
<dbReference type="OrthoDB" id="412781at2759"/>
<dbReference type="InterPro" id="IPR057302">
    <property type="entry name" value="Rrp5_S1"/>
</dbReference>
<proteinExistence type="predicted"/>
<dbReference type="Pfam" id="PF23459">
    <property type="entry name" value="S1_RRP5"/>
    <property type="match status" value="1"/>
</dbReference>
<feature type="compositionally biased region" description="Acidic residues" evidence="7">
    <location>
        <begin position="804"/>
        <end position="819"/>
    </location>
</feature>
<dbReference type="SMART" id="SM00316">
    <property type="entry name" value="S1"/>
    <property type="match status" value="7"/>
</dbReference>
<feature type="region of interest" description="Disordered" evidence="7">
    <location>
        <begin position="1007"/>
        <end position="1049"/>
    </location>
</feature>
<organism evidence="9 10">
    <name type="scientific">Tulasnella calospora MUT 4182</name>
    <dbReference type="NCBI Taxonomy" id="1051891"/>
    <lineage>
        <taxon>Eukaryota</taxon>
        <taxon>Fungi</taxon>
        <taxon>Dikarya</taxon>
        <taxon>Basidiomycota</taxon>
        <taxon>Agaricomycotina</taxon>
        <taxon>Agaricomycetes</taxon>
        <taxon>Cantharellales</taxon>
        <taxon>Tulasnellaceae</taxon>
        <taxon>Tulasnella</taxon>
    </lineage>
</organism>
<protein>
    <recommendedName>
        <fullName evidence="8">S1 motif domain-containing protein</fullName>
    </recommendedName>
</protein>
<dbReference type="Gene3D" id="2.40.50.140">
    <property type="entry name" value="Nucleic acid-binding proteins"/>
    <property type="match status" value="5"/>
</dbReference>
<keyword evidence="10" id="KW-1185">Reference proteome</keyword>
<dbReference type="InterPro" id="IPR012340">
    <property type="entry name" value="NA-bd_OB-fold"/>
</dbReference>
<dbReference type="STRING" id="1051891.A0A0C3QMR8"/>
<dbReference type="InterPro" id="IPR055430">
    <property type="entry name" value="HAT_Syf1_CNRKL1_C"/>
</dbReference>
<comment type="subcellular location">
    <subcellularLocation>
        <location evidence="1">Nucleus</location>
        <location evidence="1">Nucleolus</location>
    </subcellularLocation>
</comment>
<evidence type="ECO:0000259" key="8">
    <source>
        <dbReference type="PROSITE" id="PS50126"/>
    </source>
</evidence>
<dbReference type="HOGENOM" id="CLU_000845_0_1_1"/>
<dbReference type="SUPFAM" id="SSF50249">
    <property type="entry name" value="Nucleic acid-binding proteins"/>
    <property type="match status" value="5"/>
</dbReference>
<dbReference type="CDD" id="cd05693">
    <property type="entry name" value="S1_Rrp5_repeat_hs1_sc1"/>
    <property type="match status" value="1"/>
</dbReference>
<dbReference type="PANTHER" id="PTHR23270:SF10">
    <property type="entry name" value="PROTEIN RRP5 HOMOLOG"/>
    <property type="match status" value="1"/>
</dbReference>
<feature type="domain" description="S1 motif" evidence="8">
    <location>
        <begin position="114"/>
        <end position="210"/>
    </location>
</feature>
<feature type="region of interest" description="Disordered" evidence="7">
    <location>
        <begin position="67"/>
        <end position="100"/>
    </location>
</feature>
<dbReference type="GO" id="GO:0032040">
    <property type="term" value="C:small-subunit processome"/>
    <property type="evidence" value="ECO:0007669"/>
    <property type="project" value="TreeGrafter"/>
</dbReference>
<evidence type="ECO:0000313" key="9">
    <source>
        <dbReference type="EMBL" id="KIO28214.1"/>
    </source>
</evidence>
<dbReference type="CDD" id="cd05697">
    <property type="entry name" value="S1_Rrp5_repeat_hs5"/>
    <property type="match status" value="1"/>
</dbReference>
<dbReference type="GO" id="GO:0006364">
    <property type="term" value="P:rRNA processing"/>
    <property type="evidence" value="ECO:0007669"/>
    <property type="project" value="UniProtKB-KW"/>
</dbReference>
<dbReference type="EMBL" id="KN822997">
    <property type="protein sequence ID" value="KIO28214.1"/>
    <property type="molecule type" value="Genomic_DNA"/>
</dbReference>
<feature type="repeat" description="TPR" evidence="6">
    <location>
        <begin position="1170"/>
        <end position="1203"/>
    </location>
</feature>
<feature type="domain" description="S1 motif" evidence="8">
    <location>
        <begin position="453"/>
        <end position="523"/>
    </location>
</feature>
<evidence type="ECO:0000256" key="4">
    <source>
        <dbReference type="ARBA" id="ARBA00022737"/>
    </source>
</evidence>
<gene>
    <name evidence="9" type="ORF">M407DRAFT_72065</name>
</gene>
<keyword evidence="3" id="KW-0698">rRNA processing</keyword>
<dbReference type="Pfam" id="PF00575">
    <property type="entry name" value="S1"/>
    <property type="match status" value="2"/>
</dbReference>
<evidence type="ECO:0000256" key="1">
    <source>
        <dbReference type="ARBA" id="ARBA00004604"/>
    </source>
</evidence>
<keyword evidence="4" id="KW-0677">Repeat</keyword>
<evidence type="ECO:0000256" key="6">
    <source>
        <dbReference type="PROSITE-ProRule" id="PRU00339"/>
    </source>
</evidence>
<dbReference type="Pfam" id="PF24685">
    <property type="entry name" value="OB_RRP5_4th"/>
    <property type="match status" value="1"/>
</dbReference>
<dbReference type="Pfam" id="PF23231">
    <property type="entry name" value="HAT_Syf1_CNRKL1_C"/>
    <property type="match status" value="1"/>
</dbReference>
<feature type="region of interest" description="Disordered" evidence="7">
    <location>
        <begin position="915"/>
        <end position="957"/>
    </location>
</feature>
<dbReference type="FunFam" id="2.40.50.140:FF:000103">
    <property type="entry name" value="protein RRP5 homolog"/>
    <property type="match status" value="2"/>
</dbReference>
<reference evidence="9 10" key="1">
    <citation type="submission" date="2014-04" db="EMBL/GenBank/DDBJ databases">
        <authorList>
            <consortium name="DOE Joint Genome Institute"/>
            <person name="Kuo A."/>
            <person name="Girlanda M."/>
            <person name="Perotto S."/>
            <person name="Kohler A."/>
            <person name="Nagy L.G."/>
            <person name="Floudas D."/>
            <person name="Copeland A."/>
            <person name="Barry K.W."/>
            <person name="Cichocki N."/>
            <person name="Veneault-Fourrey C."/>
            <person name="LaButti K."/>
            <person name="Lindquist E.A."/>
            <person name="Lipzen A."/>
            <person name="Lundell T."/>
            <person name="Morin E."/>
            <person name="Murat C."/>
            <person name="Sun H."/>
            <person name="Tunlid A."/>
            <person name="Henrissat B."/>
            <person name="Grigoriev I.V."/>
            <person name="Hibbett D.S."/>
            <person name="Martin F."/>
            <person name="Nordberg H.P."/>
            <person name="Cantor M.N."/>
            <person name="Hua S.X."/>
        </authorList>
    </citation>
    <scope>NUCLEOTIDE SEQUENCE [LARGE SCALE GENOMIC DNA]</scope>
    <source>
        <strain evidence="9 10">MUT 4182</strain>
    </source>
</reference>
<dbReference type="PROSITE" id="PS50005">
    <property type="entry name" value="TPR"/>
    <property type="match status" value="1"/>
</dbReference>
<dbReference type="InterPro" id="IPR019734">
    <property type="entry name" value="TPR_rpt"/>
</dbReference>
<keyword evidence="6" id="KW-0802">TPR repeat</keyword>
<evidence type="ECO:0000256" key="2">
    <source>
        <dbReference type="ARBA" id="ARBA00011524"/>
    </source>
</evidence>
<dbReference type="InterPro" id="IPR048059">
    <property type="entry name" value="Rrp5_S1_rpt_hs1_sc1"/>
</dbReference>
<feature type="compositionally biased region" description="Polar residues" evidence="7">
    <location>
        <begin position="928"/>
        <end position="938"/>
    </location>
</feature>
<evidence type="ECO:0000256" key="5">
    <source>
        <dbReference type="ARBA" id="ARBA00023242"/>
    </source>
</evidence>
<dbReference type="Gene3D" id="1.25.40.10">
    <property type="entry name" value="Tetratricopeptide repeat domain"/>
    <property type="match status" value="2"/>
</dbReference>
<dbReference type="InterPro" id="IPR003029">
    <property type="entry name" value="S1_domain"/>
</dbReference>
<name>A0A0C3QMR8_9AGAM</name>
<dbReference type="SMART" id="SM00386">
    <property type="entry name" value="HAT"/>
    <property type="match status" value="5"/>
</dbReference>
<dbReference type="SUPFAM" id="SSF48452">
    <property type="entry name" value="TPR-like"/>
    <property type="match status" value="2"/>
</dbReference>
<dbReference type="PROSITE" id="PS50126">
    <property type="entry name" value="S1"/>
    <property type="match status" value="5"/>
</dbReference>
<dbReference type="InterPro" id="IPR057301">
    <property type="entry name" value="Rrp5_OB_4th"/>
</dbReference>
<evidence type="ECO:0000256" key="3">
    <source>
        <dbReference type="ARBA" id="ARBA00022552"/>
    </source>
</evidence>
<evidence type="ECO:0000256" key="7">
    <source>
        <dbReference type="SAM" id="MobiDB-lite"/>
    </source>
</evidence>
<feature type="compositionally biased region" description="Basic and acidic residues" evidence="7">
    <location>
        <begin position="793"/>
        <end position="803"/>
    </location>
</feature>
<comment type="subunit">
    <text evidence="2">Associated with the spliceosome.</text>
</comment>
<feature type="compositionally biased region" description="Basic and acidic residues" evidence="7">
    <location>
        <begin position="67"/>
        <end position="77"/>
    </location>
</feature>
<feature type="domain" description="S1 motif" evidence="8">
    <location>
        <begin position="540"/>
        <end position="609"/>
    </location>
</feature>
<evidence type="ECO:0000313" key="10">
    <source>
        <dbReference type="Proteomes" id="UP000054248"/>
    </source>
</evidence>